<keyword evidence="6" id="KW-1185">Reference proteome</keyword>
<dbReference type="Proteomes" id="UP000246635">
    <property type="component" value="Unassembled WGS sequence"/>
</dbReference>
<dbReference type="OrthoDB" id="2663535at2"/>
<dbReference type="InterPro" id="IPR010090">
    <property type="entry name" value="Phage_tape_meas"/>
</dbReference>
<gene>
    <name evidence="5" type="ORF">DFQ01_103239</name>
</gene>
<feature type="compositionally biased region" description="Low complexity" evidence="2">
    <location>
        <begin position="1118"/>
        <end position="1135"/>
    </location>
</feature>
<evidence type="ECO:0000313" key="5">
    <source>
        <dbReference type="EMBL" id="PWW06337.1"/>
    </source>
</evidence>
<organism evidence="5 6">
    <name type="scientific">Paenibacillus cellulosilyticus</name>
    <dbReference type="NCBI Taxonomy" id="375489"/>
    <lineage>
        <taxon>Bacteria</taxon>
        <taxon>Bacillati</taxon>
        <taxon>Bacillota</taxon>
        <taxon>Bacilli</taxon>
        <taxon>Bacillales</taxon>
        <taxon>Paenibacillaceae</taxon>
        <taxon>Paenibacillus</taxon>
    </lineage>
</organism>
<feature type="coiled-coil region" evidence="1">
    <location>
        <begin position="1328"/>
        <end position="1401"/>
    </location>
</feature>
<keyword evidence="3" id="KW-1133">Transmembrane helix</keyword>
<dbReference type="SUPFAM" id="SSF90257">
    <property type="entry name" value="Myosin rod fragments"/>
    <property type="match status" value="1"/>
</dbReference>
<comment type="caution">
    <text evidence="5">The sequence shown here is derived from an EMBL/GenBank/DDBJ whole genome shotgun (WGS) entry which is preliminary data.</text>
</comment>
<evidence type="ECO:0000256" key="2">
    <source>
        <dbReference type="SAM" id="MobiDB-lite"/>
    </source>
</evidence>
<protein>
    <submittedName>
        <fullName evidence="5">Minor tail protein</fullName>
    </submittedName>
</protein>
<dbReference type="EMBL" id="QGTQ01000003">
    <property type="protein sequence ID" value="PWW06337.1"/>
    <property type="molecule type" value="Genomic_DNA"/>
</dbReference>
<evidence type="ECO:0000256" key="1">
    <source>
        <dbReference type="SAM" id="Coils"/>
    </source>
</evidence>
<feature type="transmembrane region" description="Helical" evidence="3">
    <location>
        <begin position="659"/>
        <end position="683"/>
    </location>
</feature>
<feature type="coiled-coil region" evidence="1">
    <location>
        <begin position="790"/>
        <end position="924"/>
    </location>
</feature>
<name>A0A2V2YX55_9BACL</name>
<proteinExistence type="predicted"/>
<feature type="region of interest" description="Disordered" evidence="2">
    <location>
        <begin position="1114"/>
        <end position="1142"/>
    </location>
</feature>
<dbReference type="RefSeq" id="WP_110043017.1">
    <property type="nucleotide sequence ID" value="NZ_CP054611.1"/>
</dbReference>
<keyword evidence="3" id="KW-0812">Transmembrane</keyword>
<sequence>MDDNRDVVGARLKLDTSKLTPAFKVVDGGARQNAESFKKLNAEISVTEKTYVSLARAMDKTALSSEQRQKKIQDESNALVAQRRAQAELISAKTAAMNKTNTVVDEKMRAQAAIVLRREQAIEQQEKQHQARMQTLQNRANASANTDRLVQARLDRQLQITRTAQTKLEQQTAAHQARLNRLNQQAAGNTVYTTSLADKFQNAVMHATVYQALYSAIHVAQAAIKEGLVGIESNMAGYMQTNEAYFVSFNEGTHEMVVNTQRLHEETTKFIQTAHDLGAQIGDVTESARLWGRMYKDVGIVQELVRQSTQLSVVDMVSLESATKGMESVLSQYGVQIENTNDAMVIGNRVLDSWSKVAHDTMAPAKDLAAAFQRTGKIASETGVSFDFMNGLIASGVRNTALSGENLGNMWKTVLGTIRTDKAVKEIESLGVATTQMVDGMEQWRKAEDILLDLSIAVTNKNYDLTESYAAISRGVYQYAKLAASLNAGDILLGTASSIGSSGATLEYLQVQMDTISRKASQVKTSLLEIFNQAGDDGLRRSIKDVLDALDRLMIGLTKVPTGVYAMTAALGGALLAYKALKAPVLNLMTAVSVLTTAKTADATATAASTAANEVNTTTTIASTVAQTERAAASTAGAAAQMNVARATTAATAAMSAEAAVMTVVTGGLVLLGAAFAGVAFAMGADEKARRDRVQALKDEDSVNQQLVSQYQRQIDLLPKLVNAHNSYQQMLDSGTLAEDQAARVKKQLDEVSQALVITLGSEGAAQLKAAGYTEQAVRQQVDALNGLIAAKKEASKAVLEDQRDELLIQQSNTQAAIDKKQKELQKATESLERSRKIFSSVWLGGDTSAEEKKVQDLTDQLSDLTAENNKLIESLADVNVSYAEAALAADQLAGSNGKATDSTEEAEEALADLKDQIQNNGSAVSQLNQVLSDLRKAQSMNAENAADLIIQYPQLADKIYKTADGWAFETDAVEELRKAKIQKAIDDLNSEKSSELSTLTATQNRMKAYGIEMQGIKDLATYKAKMNEAVDKRNKLESSLNGTFASSMNANSSTPFSSLFGVSEATKGIVQQYVAEEDAALDAISSVYDEYFEKMDEYDQRIGALTKLYNDPNYGVSSDSSSSSKDKSSSSSSSNDDPQAKAFEASQDWIDHRKKMGQLTLEQELQAWQRIQSQYAQGTEWRKKADEQVYSLQQQILEKKQNAEKEAYDASMNWLSHQKAIREVSASEELAILEKLQARYKVGTEERMKLDELVYAAKKAALTESMSQSEAYLAHEKAMGRLSLEAELKAWERIQQRYVKGSEERMKADEQVYALKKELMEQEQTAAEKLATNQKSIIDKLQKAELERIKAEKEAYIAAKDAEIEALDALLDAEEEANEDEDFEKELAKKQARLAELESAVGPDGLKERRELQEEIADMLVDRQRTLYKREIEAQKQQLEDEKDLKTQEYDDQIEALEDHYQELLDAFDSFSSDTAEQAESLKQLQILKESEKNEAILDQLDSFIASYQAKMSTLSSLSLSQEDQDLAEYNSNKDAYEEAKAQGDAAEMARLTARNAALRAQYGITTDTGKLQHFSEGGEVQGRTGEAVPVIAHAGEIVLNGSQQSNLMRLLNFQMPQLSYDTPTYEKPSQQSVTNHNYYTVSTGDVTIDDASTATVFWSERDSYMRNIQSRAGDKQR</sequence>
<keyword evidence="1" id="KW-0175">Coiled coil</keyword>
<accession>A0A2V2YX55</accession>
<keyword evidence="3" id="KW-0472">Membrane</keyword>
<evidence type="ECO:0000256" key="3">
    <source>
        <dbReference type="SAM" id="Phobius"/>
    </source>
</evidence>
<feature type="domain" description="Phage tail tape measure protein" evidence="4">
    <location>
        <begin position="273"/>
        <end position="457"/>
    </location>
</feature>
<evidence type="ECO:0000313" key="6">
    <source>
        <dbReference type="Proteomes" id="UP000246635"/>
    </source>
</evidence>
<dbReference type="Pfam" id="PF10145">
    <property type="entry name" value="PhageMin_Tail"/>
    <property type="match status" value="1"/>
</dbReference>
<feature type="coiled-coil region" evidence="1">
    <location>
        <begin position="1426"/>
        <end position="1468"/>
    </location>
</feature>
<evidence type="ECO:0000259" key="4">
    <source>
        <dbReference type="Pfam" id="PF10145"/>
    </source>
</evidence>
<reference evidence="5 6" key="1">
    <citation type="submission" date="2018-05" db="EMBL/GenBank/DDBJ databases">
        <title>Genomic Encyclopedia of Type Strains, Phase III (KMG-III): the genomes of soil and plant-associated and newly described type strains.</title>
        <authorList>
            <person name="Whitman W."/>
        </authorList>
    </citation>
    <scope>NUCLEOTIDE SEQUENCE [LARGE SCALE GENOMIC DNA]</scope>
    <source>
        <strain evidence="5 6">CECT 5696</strain>
    </source>
</reference>